<reference evidence="9 10" key="1">
    <citation type="submission" date="2020-02" db="EMBL/GenBank/DDBJ databases">
        <authorList>
            <person name="Kim M.K."/>
        </authorList>
    </citation>
    <scope>NUCLEOTIDE SEQUENCE [LARGE SCALE GENOMIC DNA]</scope>
    <source>
        <strain evidence="9 10">17J57-3</strain>
    </source>
</reference>
<gene>
    <name evidence="9" type="ORF">G3574_17105</name>
</gene>
<feature type="domain" description="Acyl-CoA dehydrogenase/oxidase N-terminal" evidence="8">
    <location>
        <begin position="6"/>
        <end position="83"/>
    </location>
</feature>
<comment type="cofactor">
    <cofactor evidence="1">
        <name>FAD</name>
        <dbReference type="ChEBI" id="CHEBI:57692"/>
    </cofactor>
</comment>
<evidence type="ECO:0000256" key="5">
    <source>
        <dbReference type="ARBA" id="ARBA00023002"/>
    </source>
</evidence>
<dbReference type="CDD" id="cd00567">
    <property type="entry name" value="ACAD"/>
    <property type="match status" value="1"/>
</dbReference>
<dbReference type="InterPro" id="IPR009100">
    <property type="entry name" value="AcylCoA_DH/oxidase_NM_dom_sf"/>
</dbReference>
<evidence type="ECO:0000256" key="4">
    <source>
        <dbReference type="ARBA" id="ARBA00022827"/>
    </source>
</evidence>
<evidence type="ECO:0000256" key="1">
    <source>
        <dbReference type="ARBA" id="ARBA00001974"/>
    </source>
</evidence>
<keyword evidence="3" id="KW-0285">Flavoprotein</keyword>
<dbReference type="Gene3D" id="1.20.140.10">
    <property type="entry name" value="Butyryl-CoA Dehydrogenase, subunit A, domain 3"/>
    <property type="match status" value="1"/>
</dbReference>
<dbReference type="Gene3D" id="1.10.540.10">
    <property type="entry name" value="Acyl-CoA dehydrogenase/oxidase, N-terminal domain"/>
    <property type="match status" value="1"/>
</dbReference>
<keyword evidence="10" id="KW-1185">Reference proteome</keyword>
<dbReference type="GO" id="GO:0003995">
    <property type="term" value="F:acyl-CoA dehydrogenase activity"/>
    <property type="evidence" value="ECO:0007669"/>
    <property type="project" value="TreeGrafter"/>
</dbReference>
<dbReference type="InterPro" id="IPR009075">
    <property type="entry name" value="AcylCo_DH/oxidase_C"/>
</dbReference>
<dbReference type="InterPro" id="IPR046373">
    <property type="entry name" value="Acyl-CoA_Oxase/DH_mid-dom_sf"/>
</dbReference>
<feature type="domain" description="Acyl-CoA dehydrogenase/oxidase C-terminal" evidence="6">
    <location>
        <begin position="223"/>
        <end position="370"/>
    </location>
</feature>
<evidence type="ECO:0000256" key="2">
    <source>
        <dbReference type="ARBA" id="ARBA00009347"/>
    </source>
</evidence>
<dbReference type="InterPro" id="IPR013786">
    <property type="entry name" value="AcylCoA_DH/ox_N"/>
</dbReference>
<name>A0A6B3STW1_9BURK</name>
<dbReference type="EMBL" id="JAAIVB010000055">
    <property type="protein sequence ID" value="NEX62805.1"/>
    <property type="molecule type" value="Genomic_DNA"/>
</dbReference>
<dbReference type="InterPro" id="IPR006091">
    <property type="entry name" value="Acyl-CoA_Oxase/DH_mid-dom"/>
</dbReference>
<sequence length="379" mass="40780">MDFNYTPEQEQFRDALRRFIDKDYDFEHRKKIVYSDAGVSDAAWNTLVELGMTALPVPEEQGGFNGNAVDMLVVMQELGRGLVVEPYFATAFGAEFLKCAGGQEALLEQVATGELKLAAAIHERQARHDLFDVATTARQADGGYVINGTKTVVLHGAQAGKLIVSARSSGNQRDTGGISLFLVPADAGGVAVKEYRTIDSQRAADITFTNVHVPASALLGAEGAGWDILDAAADYGVALLCAEAIGAMDALNAATLEYLKTRQQFGVPIGKFQSLQHRMAEMFMQTEQARSMATLAAVKVSGDDAAERRRTVSAAKARIGQALKYVGQQAVQLHGGMGVTNELPAAHHFKRLTMIEVTLGDTDYHLARFAAQPGFREAA</sequence>
<feature type="domain" description="Acyl-CoA oxidase/dehydrogenase middle" evidence="7">
    <location>
        <begin position="119"/>
        <end position="211"/>
    </location>
</feature>
<evidence type="ECO:0000313" key="10">
    <source>
        <dbReference type="Proteomes" id="UP000482155"/>
    </source>
</evidence>
<dbReference type="InterPro" id="IPR037069">
    <property type="entry name" value="AcylCoA_DH/ox_N_sf"/>
</dbReference>
<comment type="caution">
    <text evidence="9">The sequence shown here is derived from an EMBL/GenBank/DDBJ whole genome shotgun (WGS) entry which is preliminary data.</text>
</comment>
<accession>A0A6B3STW1</accession>
<dbReference type="InterPro" id="IPR036250">
    <property type="entry name" value="AcylCo_DH-like_C"/>
</dbReference>
<dbReference type="AlphaFoldDB" id="A0A6B3STW1"/>
<dbReference type="Pfam" id="PF00441">
    <property type="entry name" value="Acyl-CoA_dh_1"/>
    <property type="match status" value="1"/>
</dbReference>
<evidence type="ECO:0000259" key="8">
    <source>
        <dbReference type="Pfam" id="PF02771"/>
    </source>
</evidence>
<dbReference type="PANTHER" id="PTHR43884">
    <property type="entry name" value="ACYL-COA DEHYDROGENASE"/>
    <property type="match status" value="1"/>
</dbReference>
<protein>
    <submittedName>
        <fullName evidence="9">Pimeloyl-CoA dehydrogenase small subunit</fullName>
    </submittedName>
</protein>
<dbReference type="SUPFAM" id="SSF56645">
    <property type="entry name" value="Acyl-CoA dehydrogenase NM domain-like"/>
    <property type="match status" value="1"/>
</dbReference>
<dbReference type="SUPFAM" id="SSF47203">
    <property type="entry name" value="Acyl-CoA dehydrogenase C-terminal domain-like"/>
    <property type="match status" value="1"/>
</dbReference>
<dbReference type="Pfam" id="PF02771">
    <property type="entry name" value="Acyl-CoA_dh_N"/>
    <property type="match status" value="1"/>
</dbReference>
<keyword evidence="5" id="KW-0560">Oxidoreductase</keyword>
<proteinExistence type="inferred from homology"/>
<evidence type="ECO:0000256" key="3">
    <source>
        <dbReference type="ARBA" id="ARBA00022630"/>
    </source>
</evidence>
<dbReference type="Gene3D" id="2.40.110.10">
    <property type="entry name" value="Butyryl-CoA Dehydrogenase, subunit A, domain 2"/>
    <property type="match status" value="1"/>
</dbReference>
<dbReference type="PANTHER" id="PTHR43884:SF20">
    <property type="entry name" value="ACYL-COA DEHYDROGENASE FADE28"/>
    <property type="match status" value="1"/>
</dbReference>
<comment type="similarity">
    <text evidence="2">Belongs to the acyl-CoA dehydrogenase family.</text>
</comment>
<dbReference type="RefSeq" id="WP_163965740.1">
    <property type="nucleotide sequence ID" value="NZ_JAAIVB010000055.1"/>
</dbReference>
<evidence type="ECO:0000259" key="6">
    <source>
        <dbReference type="Pfam" id="PF00441"/>
    </source>
</evidence>
<dbReference type="GO" id="GO:0050660">
    <property type="term" value="F:flavin adenine dinucleotide binding"/>
    <property type="evidence" value="ECO:0007669"/>
    <property type="project" value="InterPro"/>
</dbReference>
<dbReference type="Proteomes" id="UP000482155">
    <property type="component" value="Unassembled WGS sequence"/>
</dbReference>
<dbReference type="Pfam" id="PF02770">
    <property type="entry name" value="Acyl-CoA_dh_M"/>
    <property type="match status" value="1"/>
</dbReference>
<organism evidence="9 10">
    <name type="scientific">Noviherbaspirillum galbum</name>
    <dbReference type="NCBI Taxonomy" id="2709383"/>
    <lineage>
        <taxon>Bacteria</taxon>
        <taxon>Pseudomonadati</taxon>
        <taxon>Pseudomonadota</taxon>
        <taxon>Betaproteobacteria</taxon>
        <taxon>Burkholderiales</taxon>
        <taxon>Oxalobacteraceae</taxon>
        <taxon>Noviherbaspirillum</taxon>
    </lineage>
</organism>
<evidence type="ECO:0000259" key="7">
    <source>
        <dbReference type="Pfam" id="PF02770"/>
    </source>
</evidence>
<evidence type="ECO:0000313" key="9">
    <source>
        <dbReference type="EMBL" id="NEX62805.1"/>
    </source>
</evidence>
<keyword evidence="4" id="KW-0274">FAD</keyword>